<evidence type="ECO:0000313" key="1">
    <source>
        <dbReference type="EMBL" id="MFC5285779.1"/>
    </source>
</evidence>
<sequence length="288" mass="30379">MTTMTNPRPPAAPKRRRSKALRRTIVALVILAGLLVAADFGAAAIVEHEVSKKAREQLQLREDPAIKIGGFSFLLQAFSGEYESVVVDAKGVPVNTLRDVEVHAEMFGVRAPLSDVIGGTLDGVPVREVRGQLRVKASDVNRAIQANAQPVLASITNLTISPAAEELVNDPDAEVTASESEIADRAGKTAGVKLCGTVDVAGQSTELCVFSLIALEGGGIAVQPKRMELKNKMSSAELPEAIQQKVLPLFGVKFDPGVLPFAVTPTEVKIEDGSLAVQGTAKDIVLGT</sequence>
<dbReference type="RefSeq" id="WP_378243033.1">
    <property type="nucleotide sequence ID" value="NZ_JBHSKF010000001.1"/>
</dbReference>
<dbReference type="InterPro" id="IPR021373">
    <property type="entry name" value="DUF2993"/>
</dbReference>
<dbReference type="EMBL" id="JBHSKF010000001">
    <property type="protein sequence ID" value="MFC5285779.1"/>
    <property type="molecule type" value="Genomic_DNA"/>
</dbReference>
<dbReference type="Proteomes" id="UP001596157">
    <property type="component" value="Unassembled WGS sequence"/>
</dbReference>
<reference evidence="2" key="1">
    <citation type="journal article" date="2019" name="Int. J. Syst. Evol. Microbiol.">
        <title>The Global Catalogue of Microorganisms (GCM) 10K type strain sequencing project: providing services to taxonomists for standard genome sequencing and annotation.</title>
        <authorList>
            <consortium name="The Broad Institute Genomics Platform"/>
            <consortium name="The Broad Institute Genome Sequencing Center for Infectious Disease"/>
            <person name="Wu L."/>
            <person name="Ma J."/>
        </authorList>
    </citation>
    <scope>NUCLEOTIDE SEQUENCE [LARGE SCALE GENOMIC DNA]</scope>
    <source>
        <strain evidence="2">CCUG 59778</strain>
    </source>
</reference>
<dbReference type="Pfam" id="PF11209">
    <property type="entry name" value="LmeA"/>
    <property type="match status" value="1"/>
</dbReference>
<keyword evidence="2" id="KW-1185">Reference proteome</keyword>
<protein>
    <submittedName>
        <fullName evidence="1">DUF2993 domain-containing protein</fullName>
    </submittedName>
</protein>
<gene>
    <name evidence="1" type="ORF">ACFPM7_01835</name>
</gene>
<accession>A0ABW0EIQ4</accession>
<name>A0ABW0EIQ4_9PSEU</name>
<organism evidence="1 2">
    <name type="scientific">Actinokineospora guangxiensis</name>
    <dbReference type="NCBI Taxonomy" id="1490288"/>
    <lineage>
        <taxon>Bacteria</taxon>
        <taxon>Bacillati</taxon>
        <taxon>Actinomycetota</taxon>
        <taxon>Actinomycetes</taxon>
        <taxon>Pseudonocardiales</taxon>
        <taxon>Pseudonocardiaceae</taxon>
        <taxon>Actinokineospora</taxon>
    </lineage>
</organism>
<proteinExistence type="predicted"/>
<evidence type="ECO:0000313" key="2">
    <source>
        <dbReference type="Proteomes" id="UP001596157"/>
    </source>
</evidence>
<comment type="caution">
    <text evidence="1">The sequence shown here is derived from an EMBL/GenBank/DDBJ whole genome shotgun (WGS) entry which is preliminary data.</text>
</comment>